<dbReference type="InterPro" id="IPR005063">
    <property type="entry name" value="Transposase_27"/>
</dbReference>
<evidence type="ECO:0000313" key="5">
    <source>
        <dbReference type="EMBL" id="CAA9395420.1"/>
    </source>
</evidence>
<evidence type="ECO:0000256" key="3">
    <source>
        <dbReference type="ARBA" id="ARBA00022578"/>
    </source>
</evidence>
<evidence type="ECO:0000256" key="4">
    <source>
        <dbReference type="ARBA" id="ARBA00023172"/>
    </source>
</evidence>
<accession>A0A6J4NTP9</accession>
<protein>
    <submittedName>
        <fullName evidence="5">Mobile element protein</fullName>
    </submittedName>
</protein>
<dbReference type="GO" id="GO:0003677">
    <property type="term" value="F:DNA binding"/>
    <property type="evidence" value="ECO:0007669"/>
    <property type="project" value="InterPro"/>
</dbReference>
<name>A0A6J4NTP9_9CYAN</name>
<evidence type="ECO:0000256" key="2">
    <source>
        <dbReference type="ARBA" id="ARBA00008841"/>
    </source>
</evidence>
<dbReference type="Pfam" id="PF03400">
    <property type="entry name" value="DDE_Tnp_IS1"/>
    <property type="match status" value="1"/>
</dbReference>
<dbReference type="GO" id="GO:0004803">
    <property type="term" value="F:transposase activity"/>
    <property type="evidence" value="ECO:0007669"/>
    <property type="project" value="InterPro"/>
</dbReference>
<comment type="similarity">
    <text evidence="2">Belongs to the transposase 27 family.</text>
</comment>
<evidence type="ECO:0000256" key="1">
    <source>
        <dbReference type="ARBA" id="ARBA00004091"/>
    </source>
</evidence>
<dbReference type="AlphaFoldDB" id="A0A6J4NTP9"/>
<dbReference type="InterPro" id="IPR051354">
    <property type="entry name" value="Transposase_27_IS1"/>
</dbReference>
<proteinExistence type="inferred from homology"/>
<dbReference type="PANTHER" id="PTHR33293">
    <property type="entry name" value="INSERTION ELEMENT IS1 1 PROTEIN INSB-RELATED"/>
    <property type="match status" value="1"/>
</dbReference>
<reference evidence="5" key="1">
    <citation type="submission" date="2020-02" db="EMBL/GenBank/DDBJ databases">
        <authorList>
            <person name="Meier V. D."/>
        </authorList>
    </citation>
    <scope>NUCLEOTIDE SEQUENCE</scope>
    <source>
        <strain evidence="5">AVDCRST_MAG94</strain>
    </source>
</reference>
<dbReference type="PANTHER" id="PTHR33293:SF1">
    <property type="entry name" value="INSERTION ELEMENT IS1 1 PROTEIN INSB-RELATED"/>
    <property type="match status" value="1"/>
</dbReference>
<dbReference type="EMBL" id="CADCTY010001936">
    <property type="protein sequence ID" value="CAA9395420.1"/>
    <property type="molecule type" value="Genomic_DNA"/>
</dbReference>
<keyword evidence="4" id="KW-0233">DNA recombination</keyword>
<dbReference type="GO" id="GO:0006313">
    <property type="term" value="P:DNA transposition"/>
    <property type="evidence" value="ECO:0007669"/>
    <property type="project" value="InterPro"/>
</dbReference>
<organism evidence="5">
    <name type="scientific">uncultured Leptolyngbya sp</name>
    <dbReference type="NCBI Taxonomy" id="332963"/>
    <lineage>
        <taxon>Bacteria</taxon>
        <taxon>Bacillati</taxon>
        <taxon>Cyanobacteriota</taxon>
        <taxon>Cyanophyceae</taxon>
        <taxon>Leptolyngbyales</taxon>
        <taxon>Leptolyngbyaceae</taxon>
        <taxon>Leptolyngbya group</taxon>
        <taxon>Leptolyngbya</taxon>
        <taxon>environmental samples</taxon>
    </lineage>
</organism>
<comment type="function">
    <text evidence="1">Absolutely required for transposition of IS1.</text>
</comment>
<gene>
    <name evidence="5" type="ORF">AVDCRST_MAG94-5631</name>
</gene>
<sequence>MLASFGLRHFYTDGWGAYLRLLDEKQHTVGKANTQQIKRKHLTLRTRIKRLARKTICFSKSTWLHDIVIGLFINRYEFGRAV</sequence>
<keyword evidence="3" id="KW-0815">Transposition</keyword>